<proteinExistence type="inferred from homology"/>
<feature type="region of interest" description="Disordered" evidence="9">
    <location>
        <begin position="1"/>
        <end position="68"/>
    </location>
</feature>
<keyword evidence="6" id="KW-0804">Transcription</keyword>
<feature type="compositionally biased region" description="Low complexity" evidence="9">
    <location>
        <begin position="479"/>
        <end position="496"/>
    </location>
</feature>
<evidence type="ECO:0000256" key="6">
    <source>
        <dbReference type="ARBA" id="ARBA00023163"/>
    </source>
</evidence>
<feature type="compositionally biased region" description="Low complexity" evidence="9">
    <location>
        <begin position="50"/>
        <end position="67"/>
    </location>
</feature>
<dbReference type="Proteomes" id="UP001527925">
    <property type="component" value="Unassembled WGS sequence"/>
</dbReference>
<dbReference type="InterPro" id="IPR001005">
    <property type="entry name" value="SANT/Myb"/>
</dbReference>
<evidence type="ECO:0000313" key="11">
    <source>
        <dbReference type="EMBL" id="KAL2919400.1"/>
    </source>
</evidence>
<feature type="compositionally biased region" description="Low complexity" evidence="9">
    <location>
        <begin position="104"/>
        <end position="114"/>
    </location>
</feature>
<evidence type="ECO:0000256" key="3">
    <source>
        <dbReference type="ARBA" id="ARBA00019132"/>
    </source>
</evidence>
<gene>
    <name evidence="11" type="primary">SWC4</name>
    <name evidence="11" type="ORF">HK105_201044</name>
</gene>
<dbReference type="PANTHER" id="PTHR12855">
    <property type="entry name" value="DNA METHYLTRANSFERASE 1-ASSOCIATED PROTEIN 1 FAMILY MEMBER"/>
    <property type="match status" value="1"/>
</dbReference>
<keyword evidence="12" id="KW-1185">Reference proteome</keyword>
<evidence type="ECO:0000256" key="8">
    <source>
        <dbReference type="ARBA" id="ARBA00025264"/>
    </source>
</evidence>
<keyword evidence="5" id="KW-0805">Transcription regulation</keyword>
<evidence type="ECO:0000256" key="4">
    <source>
        <dbReference type="ARBA" id="ARBA00022853"/>
    </source>
</evidence>
<comment type="similarity">
    <text evidence="2">Belongs to the SWC4 family.</text>
</comment>
<keyword evidence="4" id="KW-0156">Chromatin regulator</keyword>
<comment type="function">
    <text evidence="8">Component of the SWR1 complex which mediates the ATP-dependent exchange of histone H2A for the H2A variant HZT1 leading to transcriptional regulation of selected genes by chromatin remodeling. Component of the NuA4 histone acetyltransferase complex which is involved in transcriptional activation of selected genes principally by acetylation of nucleosomal histone H4 and H2A. The NuA4 complex is also involved in DNA repair.</text>
</comment>
<feature type="region of interest" description="Disordered" evidence="9">
    <location>
        <begin position="339"/>
        <end position="362"/>
    </location>
</feature>
<organism evidence="11 12">
    <name type="scientific">Polyrhizophydium stewartii</name>
    <dbReference type="NCBI Taxonomy" id="2732419"/>
    <lineage>
        <taxon>Eukaryota</taxon>
        <taxon>Fungi</taxon>
        <taxon>Fungi incertae sedis</taxon>
        <taxon>Chytridiomycota</taxon>
        <taxon>Chytridiomycota incertae sedis</taxon>
        <taxon>Chytridiomycetes</taxon>
        <taxon>Rhizophydiales</taxon>
        <taxon>Rhizophydiales incertae sedis</taxon>
        <taxon>Polyrhizophydium</taxon>
    </lineage>
</organism>
<evidence type="ECO:0000259" key="10">
    <source>
        <dbReference type="SMART" id="SM00717"/>
    </source>
</evidence>
<sequence>MLEIQASQTSAFGGPGAGLGDGMSPAAAMARTSSAGSLSGDVVVGADAVPQQQQQQQQHQQQQPHHQQTGEILAEFVLPTLQPRTRPAGLQPVPGHAAADERGAAPAPGAQSARAFRKQASLDASIAALTGGLPPVVLARRWPAASTTCRRWRWQPFTNSARTDSLALGHWSSDPNEADSRFAAQGVQAQVMRFTDEEYDTHLKDPAWSKEDTEHLFALCRELELRFYVIADRFEGSTPRTIEDLKDRYYSVSRALVAARHGAQDPQGKLMTAKYAYDKTREIERRRIIEKLLSRTPEQIEEEEILMHELKKRAASEESWNRERELILRSLMNNELPPQTAVPLVPLSTDPRKKRRPLRGDETPMMAQGVDAIRRRNRDREVDDSPLRKEKLPCGAFLRTSRIQPIKISLQTRATALLDEYRIGARPNMPTAAVCAKFDEVRQLAVALLETKKLVDKAEHELKVAHIRRKTLKDDLAGGRKPAAAAGPALSAPLAGKRPLVSPPVQREHKRARN</sequence>
<feature type="domain" description="Myb-like" evidence="10">
    <location>
        <begin position="204"/>
        <end position="255"/>
    </location>
</feature>
<evidence type="ECO:0000313" key="12">
    <source>
        <dbReference type="Proteomes" id="UP001527925"/>
    </source>
</evidence>
<feature type="compositionally biased region" description="Polar residues" evidence="9">
    <location>
        <begin position="1"/>
        <end position="11"/>
    </location>
</feature>
<reference evidence="11 12" key="1">
    <citation type="submission" date="2023-09" db="EMBL/GenBank/DDBJ databases">
        <title>Pangenome analysis of Batrachochytrium dendrobatidis and related Chytrids.</title>
        <authorList>
            <person name="Yacoub M.N."/>
            <person name="Stajich J.E."/>
            <person name="James T.Y."/>
        </authorList>
    </citation>
    <scope>NUCLEOTIDE SEQUENCE [LARGE SCALE GENOMIC DNA]</scope>
    <source>
        <strain evidence="11 12">JEL0888</strain>
    </source>
</reference>
<keyword evidence="7" id="KW-0539">Nucleus</keyword>
<dbReference type="InterPro" id="IPR032563">
    <property type="entry name" value="DAMP1_SANT-like"/>
</dbReference>
<dbReference type="Gene3D" id="1.10.10.60">
    <property type="entry name" value="Homeodomain-like"/>
    <property type="match status" value="1"/>
</dbReference>
<feature type="region of interest" description="Disordered" evidence="9">
    <location>
        <begin position="84"/>
        <end position="116"/>
    </location>
</feature>
<comment type="caution">
    <text evidence="11">The sequence shown here is derived from an EMBL/GenBank/DDBJ whole genome shotgun (WGS) entry which is preliminary data.</text>
</comment>
<evidence type="ECO:0000256" key="7">
    <source>
        <dbReference type="ARBA" id="ARBA00023242"/>
    </source>
</evidence>
<evidence type="ECO:0000256" key="5">
    <source>
        <dbReference type="ARBA" id="ARBA00023015"/>
    </source>
</evidence>
<dbReference type="Pfam" id="PF16282">
    <property type="entry name" value="SANT_DAMP1_like"/>
    <property type="match status" value="1"/>
</dbReference>
<accession>A0ABR4NIN6</accession>
<dbReference type="InterPro" id="IPR027109">
    <property type="entry name" value="Swc4/Dmap1"/>
</dbReference>
<dbReference type="PANTHER" id="PTHR12855:SF10">
    <property type="entry name" value="DNA METHYLTRANSFERASE 1-ASSOCIATED PROTEIN 1"/>
    <property type="match status" value="1"/>
</dbReference>
<dbReference type="EMBL" id="JADGIZ020000003">
    <property type="protein sequence ID" value="KAL2919400.1"/>
    <property type="molecule type" value="Genomic_DNA"/>
</dbReference>
<evidence type="ECO:0000256" key="2">
    <source>
        <dbReference type="ARBA" id="ARBA00006918"/>
    </source>
</evidence>
<dbReference type="SMART" id="SM00717">
    <property type="entry name" value="SANT"/>
    <property type="match status" value="1"/>
</dbReference>
<comment type="subcellular location">
    <subcellularLocation>
        <location evidence="1">Nucleus</location>
    </subcellularLocation>
</comment>
<evidence type="ECO:0000256" key="9">
    <source>
        <dbReference type="SAM" id="MobiDB-lite"/>
    </source>
</evidence>
<evidence type="ECO:0000256" key="1">
    <source>
        <dbReference type="ARBA" id="ARBA00004123"/>
    </source>
</evidence>
<protein>
    <recommendedName>
        <fullName evidence="3">SWR1-complex protein 4</fullName>
    </recommendedName>
</protein>
<feature type="region of interest" description="Disordered" evidence="9">
    <location>
        <begin position="476"/>
        <end position="514"/>
    </location>
</feature>
<name>A0ABR4NIN6_9FUNG</name>